<name>A0AAD9GBR3_9STRA</name>
<organism evidence="1 2">
    <name type="scientific">Phytophthora citrophthora</name>
    <dbReference type="NCBI Taxonomy" id="4793"/>
    <lineage>
        <taxon>Eukaryota</taxon>
        <taxon>Sar</taxon>
        <taxon>Stramenopiles</taxon>
        <taxon>Oomycota</taxon>
        <taxon>Peronosporomycetes</taxon>
        <taxon>Peronosporales</taxon>
        <taxon>Peronosporaceae</taxon>
        <taxon>Phytophthora</taxon>
    </lineage>
</organism>
<accession>A0AAD9GBR3</accession>
<comment type="caution">
    <text evidence="1">The sequence shown here is derived from an EMBL/GenBank/DDBJ whole genome shotgun (WGS) entry which is preliminary data.</text>
</comment>
<protein>
    <submittedName>
        <fullName evidence="1">Uncharacterized protein</fullName>
    </submittedName>
</protein>
<proteinExistence type="predicted"/>
<dbReference type="AlphaFoldDB" id="A0AAD9GBR3"/>
<evidence type="ECO:0000313" key="2">
    <source>
        <dbReference type="Proteomes" id="UP001259832"/>
    </source>
</evidence>
<sequence>MASMEIRLVEDDVPQKRSTCCRSRQAQHALGLRAPDNFIKWKYRLVVSCGFRLFCSVELEFLVNVSCPKRFWSKMRPEISRTEL</sequence>
<reference evidence="1" key="1">
    <citation type="submission" date="2023-08" db="EMBL/GenBank/DDBJ databases">
        <title>Reference Genome Resource for the Citrus Pathogen Phytophthora citrophthora.</title>
        <authorList>
            <person name="Moller H."/>
            <person name="Coetzee B."/>
            <person name="Rose L.J."/>
            <person name="Van Niekerk J.M."/>
        </authorList>
    </citation>
    <scope>NUCLEOTIDE SEQUENCE</scope>
    <source>
        <strain evidence="1">STE-U-9442</strain>
    </source>
</reference>
<gene>
    <name evidence="1" type="ORF">P3T76_010684</name>
</gene>
<dbReference type="Proteomes" id="UP001259832">
    <property type="component" value="Unassembled WGS sequence"/>
</dbReference>
<evidence type="ECO:0000313" key="1">
    <source>
        <dbReference type="EMBL" id="KAK1935459.1"/>
    </source>
</evidence>
<keyword evidence="2" id="KW-1185">Reference proteome</keyword>
<dbReference type="EMBL" id="JASMQC010000023">
    <property type="protein sequence ID" value="KAK1935459.1"/>
    <property type="molecule type" value="Genomic_DNA"/>
</dbReference>